<feature type="domain" description="VWFA" evidence="2">
    <location>
        <begin position="22"/>
        <end position="200"/>
    </location>
</feature>
<protein>
    <submittedName>
        <fullName evidence="4">VWFA domain-containing protein</fullName>
    </submittedName>
</protein>
<accession>A0A914CZT2</accession>
<dbReference type="Gene3D" id="3.40.50.410">
    <property type="entry name" value="von Willebrand factor, type A domain"/>
    <property type="match status" value="1"/>
</dbReference>
<dbReference type="PROSITE" id="PS50234">
    <property type="entry name" value="VWFA"/>
    <property type="match status" value="1"/>
</dbReference>
<feature type="domain" description="C-type lectin" evidence="1">
    <location>
        <begin position="223"/>
        <end position="327"/>
    </location>
</feature>
<dbReference type="InterPro" id="IPR036465">
    <property type="entry name" value="vWFA_dom_sf"/>
</dbReference>
<name>A0A914CZT2_9BILA</name>
<dbReference type="InterPro" id="IPR016186">
    <property type="entry name" value="C-type_lectin-like/link_sf"/>
</dbReference>
<dbReference type="InterPro" id="IPR002035">
    <property type="entry name" value="VWF_A"/>
</dbReference>
<evidence type="ECO:0000259" key="1">
    <source>
        <dbReference type="PROSITE" id="PS50041"/>
    </source>
</evidence>
<dbReference type="SUPFAM" id="SSF53300">
    <property type="entry name" value="vWA-like"/>
    <property type="match status" value="1"/>
</dbReference>
<dbReference type="PROSITE" id="PS50041">
    <property type="entry name" value="C_TYPE_LECTIN_2"/>
    <property type="match status" value="1"/>
</dbReference>
<dbReference type="SMART" id="SM00327">
    <property type="entry name" value="VWA"/>
    <property type="match status" value="1"/>
</dbReference>
<evidence type="ECO:0000259" key="2">
    <source>
        <dbReference type="PROSITE" id="PS50234"/>
    </source>
</evidence>
<organism evidence="3 4">
    <name type="scientific">Acrobeloides nanus</name>
    <dbReference type="NCBI Taxonomy" id="290746"/>
    <lineage>
        <taxon>Eukaryota</taxon>
        <taxon>Metazoa</taxon>
        <taxon>Ecdysozoa</taxon>
        <taxon>Nematoda</taxon>
        <taxon>Chromadorea</taxon>
        <taxon>Rhabditida</taxon>
        <taxon>Tylenchina</taxon>
        <taxon>Cephalobomorpha</taxon>
        <taxon>Cephaloboidea</taxon>
        <taxon>Cephalobidae</taxon>
        <taxon>Acrobeloides</taxon>
    </lineage>
</organism>
<proteinExistence type="predicted"/>
<dbReference type="WBParaSite" id="ACRNAN_scaffold1686.g29065.t1">
    <property type="protein sequence ID" value="ACRNAN_scaffold1686.g29065.t1"/>
    <property type="gene ID" value="ACRNAN_scaffold1686.g29065"/>
</dbReference>
<dbReference type="Gene3D" id="3.10.100.10">
    <property type="entry name" value="Mannose-Binding Protein A, subunit A"/>
    <property type="match status" value="1"/>
</dbReference>
<dbReference type="Proteomes" id="UP000887540">
    <property type="component" value="Unplaced"/>
</dbReference>
<dbReference type="PANTHER" id="PTHR31024:SF3">
    <property type="entry name" value="C-TYPE LECTIN-RELATED"/>
    <property type="match status" value="1"/>
</dbReference>
<dbReference type="InterPro" id="IPR001304">
    <property type="entry name" value="C-type_lectin-like"/>
</dbReference>
<evidence type="ECO:0000313" key="4">
    <source>
        <dbReference type="WBParaSite" id="ACRNAN_scaffold1686.g29065.t1"/>
    </source>
</evidence>
<evidence type="ECO:0000313" key="3">
    <source>
        <dbReference type="Proteomes" id="UP000887540"/>
    </source>
</evidence>
<dbReference type="Pfam" id="PF00092">
    <property type="entry name" value="VWA"/>
    <property type="match status" value="1"/>
</dbReference>
<sequence>MILASDDYGVQCSSTVNKFWLDITLLIENSANMGSYLRQLTLSLASELTQLSISQTGSFTSRVSIITYASQPKVVGNLNSYQSANEAASALLGLSVLSGDSNSDLASALQLAVNLTKPQSTLQRIPVIVVFAASNSGATNNLFYITQDFQQSFGSVITVNYSPSNSNLGHALNSTASQPEFQFNNDGNLYKNLIWAFSQVNCKCPWYEVQLIRYDNSTNRNIRYAECYRWKQTTLSSSQACSPGYPADFRTKDKETFIKKNLNLQNLWVVLKETPANLWISLHKGSTNNWVWYDINGSEIPLGSYTNWYNNSLTGSCAKTAQTNQWDWSTYQWVTGDCNNSDGQTNGAVCATQACDAEHFCVLDGAVPTN</sequence>
<dbReference type="PANTHER" id="PTHR31024">
    <property type="entry name" value="C-TYPE LECTIN"/>
    <property type="match status" value="1"/>
</dbReference>
<keyword evidence="3" id="KW-1185">Reference proteome</keyword>
<dbReference type="AlphaFoldDB" id="A0A914CZT2"/>
<reference evidence="4" key="1">
    <citation type="submission" date="2022-11" db="UniProtKB">
        <authorList>
            <consortium name="WormBaseParasite"/>
        </authorList>
    </citation>
    <scope>IDENTIFICATION</scope>
</reference>